<dbReference type="AlphaFoldDB" id="A0A0B2VPH0"/>
<proteinExistence type="predicted"/>
<protein>
    <submittedName>
        <fullName evidence="1">Uncharacterized protein</fullName>
    </submittedName>
</protein>
<gene>
    <name evidence="1" type="ORF">Tcan_10901</name>
</gene>
<sequence length="123" mass="13910">MLRQAARLYPYTVEQKIATTAAAKMLRQERSNKNPFNDFNLFEQHNTMVMVLERIACNTLKDTTTSNDDIVASMCYERFSSSTSLLSVASLVYRNMSKYGDEDPLLLAAGCDDMLLCYSITVN</sequence>
<name>A0A0B2VPH0_TOXCA</name>
<evidence type="ECO:0000313" key="2">
    <source>
        <dbReference type="Proteomes" id="UP000031036"/>
    </source>
</evidence>
<dbReference type="EMBL" id="JPKZ01001187">
    <property type="protein sequence ID" value="KHN83488.1"/>
    <property type="molecule type" value="Genomic_DNA"/>
</dbReference>
<accession>A0A0B2VPH0</accession>
<reference evidence="1 2" key="1">
    <citation type="submission" date="2014-11" db="EMBL/GenBank/DDBJ databases">
        <title>Genetic blueprint of the zoonotic pathogen Toxocara canis.</title>
        <authorList>
            <person name="Zhu X.-Q."/>
            <person name="Korhonen P.K."/>
            <person name="Cai H."/>
            <person name="Young N.D."/>
            <person name="Nejsum P."/>
            <person name="von Samson-Himmelstjerna G."/>
            <person name="Boag P.R."/>
            <person name="Tan P."/>
            <person name="Li Q."/>
            <person name="Min J."/>
            <person name="Yang Y."/>
            <person name="Wang X."/>
            <person name="Fang X."/>
            <person name="Hall R.S."/>
            <person name="Hofmann A."/>
            <person name="Sternberg P.W."/>
            <person name="Jex A.R."/>
            <person name="Gasser R.B."/>
        </authorList>
    </citation>
    <scope>NUCLEOTIDE SEQUENCE [LARGE SCALE GENOMIC DNA]</scope>
    <source>
        <strain evidence="1">PN_DK_2014</strain>
    </source>
</reference>
<evidence type="ECO:0000313" key="1">
    <source>
        <dbReference type="EMBL" id="KHN83488.1"/>
    </source>
</evidence>
<dbReference type="Proteomes" id="UP000031036">
    <property type="component" value="Unassembled WGS sequence"/>
</dbReference>
<comment type="caution">
    <text evidence="1">The sequence shown here is derived from an EMBL/GenBank/DDBJ whole genome shotgun (WGS) entry which is preliminary data.</text>
</comment>
<organism evidence="1 2">
    <name type="scientific">Toxocara canis</name>
    <name type="common">Canine roundworm</name>
    <dbReference type="NCBI Taxonomy" id="6265"/>
    <lineage>
        <taxon>Eukaryota</taxon>
        <taxon>Metazoa</taxon>
        <taxon>Ecdysozoa</taxon>
        <taxon>Nematoda</taxon>
        <taxon>Chromadorea</taxon>
        <taxon>Rhabditida</taxon>
        <taxon>Spirurina</taxon>
        <taxon>Ascaridomorpha</taxon>
        <taxon>Ascaridoidea</taxon>
        <taxon>Toxocaridae</taxon>
        <taxon>Toxocara</taxon>
    </lineage>
</organism>
<keyword evidence="2" id="KW-1185">Reference proteome</keyword>